<keyword evidence="2" id="KW-1185">Reference proteome</keyword>
<organism evidence="1 2">
    <name type="scientific">Arcicella aurantiaca</name>
    <dbReference type="NCBI Taxonomy" id="591202"/>
    <lineage>
        <taxon>Bacteria</taxon>
        <taxon>Pseudomonadati</taxon>
        <taxon>Bacteroidota</taxon>
        <taxon>Cytophagia</taxon>
        <taxon>Cytophagales</taxon>
        <taxon>Flectobacillaceae</taxon>
        <taxon>Arcicella</taxon>
    </lineage>
</organism>
<name>A0A316E4H4_9BACT</name>
<dbReference type="AlphaFoldDB" id="A0A316E4H4"/>
<dbReference type="OrthoDB" id="631431at2"/>
<reference evidence="1 2" key="1">
    <citation type="submission" date="2018-05" db="EMBL/GenBank/DDBJ databases">
        <title>Genomic Encyclopedia of Archaeal and Bacterial Type Strains, Phase II (KMG-II): from individual species to whole genera.</title>
        <authorList>
            <person name="Goeker M."/>
        </authorList>
    </citation>
    <scope>NUCLEOTIDE SEQUENCE [LARGE SCALE GENOMIC DNA]</scope>
    <source>
        <strain evidence="1 2">DSM 22214</strain>
    </source>
</reference>
<evidence type="ECO:0000313" key="2">
    <source>
        <dbReference type="Proteomes" id="UP000245489"/>
    </source>
</evidence>
<comment type="caution">
    <text evidence="1">The sequence shown here is derived from an EMBL/GenBank/DDBJ whole genome shotgun (WGS) entry which is preliminary data.</text>
</comment>
<protein>
    <recommendedName>
        <fullName evidence="3">GDSL-like lipase/acylhydrolase family protein</fullName>
    </recommendedName>
</protein>
<dbReference type="EMBL" id="QGGO01000015">
    <property type="protein sequence ID" value="PWK24452.1"/>
    <property type="molecule type" value="Genomic_DNA"/>
</dbReference>
<evidence type="ECO:0008006" key="3">
    <source>
        <dbReference type="Google" id="ProtNLM"/>
    </source>
</evidence>
<proteinExistence type="predicted"/>
<sequence length="317" mass="35722">MKLIRFFTKILLIAIVPLLAIDGLRKADLALDPRSGNAYLATFIDKMHLLDSVPSPRLILMSGSSMAFGVDSDLLSKELEIPVVNAALHFNLGSKFMMEQLKSTVKKGDIVLITLEYITTSQGQHEEQLIVSDFYPSAKKWVHFNSISNEIGAYTTHRLSDCRLLIGEFWAGTRSKPISIEDTTSVFFRKCFDKNGDLIGHLNNAQPTFINPELSTATDFSEQIKDLNDFATFAKQKGVTVLFTFPSYIEAGYEKNMAVVKKIENQYRTQLKFPILGSPENSVLDDSFFFDNVYHLNSQGRKIFTSRLIQLLEQEGV</sequence>
<accession>A0A316E4H4</accession>
<gene>
    <name evidence="1" type="ORF">LV89_02965</name>
</gene>
<dbReference type="Proteomes" id="UP000245489">
    <property type="component" value="Unassembled WGS sequence"/>
</dbReference>
<evidence type="ECO:0000313" key="1">
    <source>
        <dbReference type="EMBL" id="PWK24452.1"/>
    </source>
</evidence>
<dbReference type="RefSeq" id="WP_109743681.1">
    <property type="nucleotide sequence ID" value="NZ_QGGO01000015.1"/>
</dbReference>